<dbReference type="EMBL" id="CP011125">
    <property type="protein sequence ID" value="AKF08673.1"/>
    <property type="molecule type" value="Genomic_DNA"/>
</dbReference>
<organism evidence="1 2">
    <name type="scientific">Sandaracinus amylolyticus</name>
    <dbReference type="NCBI Taxonomy" id="927083"/>
    <lineage>
        <taxon>Bacteria</taxon>
        <taxon>Pseudomonadati</taxon>
        <taxon>Myxococcota</taxon>
        <taxon>Polyangia</taxon>
        <taxon>Polyangiales</taxon>
        <taxon>Sandaracinaceae</taxon>
        <taxon>Sandaracinus</taxon>
    </lineage>
</organism>
<evidence type="ECO:0000313" key="2">
    <source>
        <dbReference type="Proteomes" id="UP000034883"/>
    </source>
</evidence>
<dbReference type="RefSeq" id="WP_053235786.1">
    <property type="nucleotide sequence ID" value="NZ_CP011125.1"/>
</dbReference>
<dbReference type="STRING" id="927083.DB32_005822"/>
<protein>
    <submittedName>
        <fullName evidence="1">Uncharacterized protein</fullName>
    </submittedName>
</protein>
<dbReference type="AlphaFoldDB" id="A0A0F6W6I4"/>
<gene>
    <name evidence="1" type="ORF">DB32_005822</name>
</gene>
<evidence type="ECO:0000313" key="1">
    <source>
        <dbReference type="EMBL" id="AKF08673.1"/>
    </source>
</evidence>
<name>A0A0F6W6I4_9BACT</name>
<reference evidence="1 2" key="1">
    <citation type="submission" date="2015-03" db="EMBL/GenBank/DDBJ databases">
        <title>Genome assembly of Sandaracinus amylolyticus DSM 53668.</title>
        <authorList>
            <person name="Sharma G."/>
            <person name="Subramanian S."/>
        </authorList>
    </citation>
    <scope>NUCLEOTIDE SEQUENCE [LARGE SCALE GENOMIC DNA]</scope>
    <source>
        <strain evidence="1 2">DSM 53668</strain>
    </source>
</reference>
<accession>A0A0F6W6I4</accession>
<keyword evidence="2" id="KW-1185">Reference proteome</keyword>
<proteinExistence type="predicted"/>
<dbReference type="KEGG" id="samy:DB32_005822"/>
<dbReference type="Proteomes" id="UP000034883">
    <property type="component" value="Chromosome"/>
</dbReference>
<sequence>MIIQGTPDRDDQGPYIDLEHPAGITSAQALGATVAIFLDAEGHEVSRQRPGRTFPTPREVSRVRFVEREPGAVSVVIVATAKEPVSIGPRIVAPAWED</sequence>